<keyword evidence="2" id="KW-1185">Reference proteome</keyword>
<evidence type="ECO:0000313" key="2">
    <source>
        <dbReference type="Proteomes" id="UP000002218"/>
    </source>
</evidence>
<dbReference type="InParanoid" id="C8X6W8"/>
<dbReference type="InterPro" id="IPR058532">
    <property type="entry name" value="YjbR/MT2646/Rv2570-like"/>
</dbReference>
<dbReference type="InterPro" id="IPR038056">
    <property type="entry name" value="YjbR-like_sf"/>
</dbReference>
<accession>C8X6W8</accession>
<dbReference type="AlphaFoldDB" id="C8X6W8"/>
<dbReference type="KEGG" id="nml:Namu_4587"/>
<proteinExistence type="predicted"/>
<protein>
    <recommendedName>
        <fullName evidence="3">Phosphoribosylglycinamide formyltransferase</fullName>
    </recommendedName>
</protein>
<reference evidence="1 2" key="2">
    <citation type="journal article" date="2010" name="Stand. Genomic Sci.">
        <title>Complete genome sequence of Nakamurella multipartita type strain (Y-104).</title>
        <authorList>
            <person name="Tice H."/>
            <person name="Mayilraj S."/>
            <person name="Sims D."/>
            <person name="Lapidus A."/>
            <person name="Nolan M."/>
            <person name="Lucas S."/>
            <person name="Glavina Del Rio T."/>
            <person name="Copeland A."/>
            <person name="Cheng J.F."/>
            <person name="Meincke L."/>
            <person name="Bruce D."/>
            <person name="Goodwin L."/>
            <person name="Pitluck S."/>
            <person name="Ivanova N."/>
            <person name="Mavromatis K."/>
            <person name="Ovchinnikova G."/>
            <person name="Pati A."/>
            <person name="Chen A."/>
            <person name="Palaniappan K."/>
            <person name="Land M."/>
            <person name="Hauser L."/>
            <person name="Chang Y.J."/>
            <person name="Jeffries C.D."/>
            <person name="Detter J.C."/>
            <person name="Brettin T."/>
            <person name="Rohde M."/>
            <person name="Goker M."/>
            <person name="Bristow J."/>
            <person name="Eisen J.A."/>
            <person name="Markowitz V."/>
            <person name="Hugenholtz P."/>
            <person name="Kyrpides N.C."/>
            <person name="Klenk H.P."/>
            <person name="Chen F."/>
        </authorList>
    </citation>
    <scope>NUCLEOTIDE SEQUENCE [LARGE SCALE GENOMIC DNA]</scope>
    <source>
        <strain evidence="2">ATCC 700099 / DSM 44233 / CIP 104796 / JCM 9543 / NBRC 105858 / Y-104</strain>
    </source>
</reference>
<dbReference type="HOGENOM" id="CLU_138549_2_0_11"/>
<dbReference type="STRING" id="479431.Namu_4587"/>
<sequence>MVRYSATECRQRLRELCLAQTGASERLSHGEPAWFVTRQFATLADHHHDDRFAFWAAAPEGAQQRWIAADPERFFRPPYVGGRGWIGVYLDVEQDWDDIAEIVGDAHATVTAGRRRASGSGISG</sequence>
<dbReference type="Pfam" id="PF04237">
    <property type="entry name" value="YjbR"/>
    <property type="match status" value="1"/>
</dbReference>
<evidence type="ECO:0008006" key="3">
    <source>
        <dbReference type="Google" id="ProtNLM"/>
    </source>
</evidence>
<evidence type="ECO:0000313" key="1">
    <source>
        <dbReference type="EMBL" id="ACV80866.1"/>
    </source>
</evidence>
<dbReference type="Proteomes" id="UP000002218">
    <property type="component" value="Chromosome"/>
</dbReference>
<reference evidence="2" key="1">
    <citation type="submission" date="2009-09" db="EMBL/GenBank/DDBJ databases">
        <title>The complete genome of Nakamurella multipartita DSM 44233.</title>
        <authorList>
            <consortium name="US DOE Joint Genome Institute (JGI-PGF)"/>
            <person name="Lucas S."/>
            <person name="Copeland A."/>
            <person name="Lapidus A."/>
            <person name="Glavina del Rio T."/>
            <person name="Dalin E."/>
            <person name="Tice H."/>
            <person name="Bruce D."/>
            <person name="Goodwin L."/>
            <person name="Pitluck S."/>
            <person name="Kyrpides N."/>
            <person name="Mavromatis K."/>
            <person name="Ivanova N."/>
            <person name="Ovchinnikova G."/>
            <person name="Sims D."/>
            <person name="Meincke L."/>
            <person name="Brettin T."/>
            <person name="Detter J.C."/>
            <person name="Han C."/>
            <person name="Larimer F."/>
            <person name="Land M."/>
            <person name="Hauser L."/>
            <person name="Markowitz V."/>
            <person name="Cheng J.-F."/>
            <person name="Hugenholtz P."/>
            <person name="Woyke T."/>
            <person name="Wu D."/>
            <person name="Klenk H.-P."/>
            <person name="Eisen J.A."/>
        </authorList>
    </citation>
    <scope>NUCLEOTIDE SEQUENCE [LARGE SCALE GENOMIC DNA]</scope>
    <source>
        <strain evidence="2">ATCC 700099 / DSM 44233 / CIP 104796 / JCM 9543 / NBRC 105858 / Y-104</strain>
    </source>
</reference>
<dbReference type="EMBL" id="CP001737">
    <property type="protein sequence ID" value="ACV80866.1"/>
    <property type="molecule type" value="Genomic_DNA"/>
</dbReference>
<dbReference type="OrthoDB" id="8479417at2"/>
<gene>
    <name evidence="1" type="ordered locus">Namu_4587</name>
</gene>
<dbReference type="eggNOG" id="COG3801">
    <property type="taxonomic scope" value="Bacteria"/>
</dbReference>
<name>C8X6W8_NAKMY</name>
<organism evidence="1 2">
    <name type="scientific">Nakamurella multipartita (strain ATCC 700099 / DSM 44233 / CIP 104796 / JCM 9543 / NBRC 105858 / Y-104)</name>
    <name type="common">Microsphaera multipartita</name>
    <dbReference type="NCBI Taxonomy" id="479431"/>
    <lineage>
        <taxon>Bacteria</taxon>
        <taxon>Bacillati</taxon>
        <taxon>Actinomycetota</taxon>
        <taxon>Actinomycetes</taxon>
        <taxon>Nakamurellales</taxon>
        <taxon>Nakamurellaceae</taxon>
        <taxon>Nakamurella</taxon>
    </lineage>
</organism>
<dbReference type="Gene3D" id="3.90.1150.30">
    <property type="match status" value="1"/>
</dbReference>
<dbReference type="SUPFAM" id="SSF142906">
    <property type="entry name" value="YjbR-like"/>
    <property type="match status" value="1"/>
</dbReference>